<evidence type="ECO:0000313" key="2">
    <source>
        <dbReference type="EMBL" id="VCU72418.1"/>
    </source>
</evidence>
<sequence length="353" mass="40132">MTTLATNPRLPMLEHGPWPGIAVTLWCRLSGASLQMAEPVDIRAADGHALGGYVWHRPSDPPRLHPVAIINAATSVRCRYYARFADWLHEQGWDVVSFDYRGIGESRHGSLRGLEADWIDWGQHDFEGVLQYVTRRFPNQPIDVVGHSAGGFVIGLAESAHRIRRIFTMGAQYAYWRDYAPQARKAMLLRWHVAMPLLARLFGYVPAKRLGWMEDTPKGVALDWGRMGPRFEGTVRRGRKTPEGKPEAEMLARRFSQVRAPILALGIEDDPFGTVQALDRLLDYYTRSERHHLRLAPAAIGKPEIGHFAFFHERFRDTLWPLALNWLRTGEPPATPPGTLTYRPVENLSEEMQ</sequence>
<dbReference type="Proteomes" id="UP000277294">
    <property type="component" value="Unassembled WGS sequence"/>
</dbReference>
<evidence type="ECO:0000313" key="3">
    <source>
        <dbReference type="Proteomes" id="UP000277294"/>
    </source>
</evidence>
<keyword evidence="3" id="KW-1185">Reference proteome</keyword>
<dbReference type="InterPro" id="IPR017208">
    <property type="entry name" value="UCP037442_abhydr"/>
</dbReference>
<reference evidence="2 3" key="1">
    <citation type="submission" date="2018-10" db="EMBL/GenBank/DDBJ databases">
        <authorList>
            <person name="Criscuolo A."/>
        </authorList>
    </citation>
    <scope>NUCLEOTIDE SEQUENCE [LARGE SCALE GENOMIC DNA]</scope>
    <source>
        <strain evidence="2">DnA1</strain>
    </source>
</reference>
<dbReference type="EMBL" id="UWPJ01000039">
    <property type="protein sequence ID" value="VCU72418.1"/>
    <property type="molecule type" value="Genomic_DNA"/>
</dbReference>
<accession>A0A3P4B9L1</accession>
<dbReference type="Gene3D" id="3.40.50.1820">
    <property type="entry name" value="alpha/beta hydrolase"/>
    <property type="match status" value="1"/>
</dbReference>
<evidence type="ECO:0000259" key="1">
    <source>
        <dbReference type="Pfam" id="PF12146"/>
    </source>
</evidence>
<name>A0A3P4B9L1_9BURK</name>
<dbReference type="SUPFAM" id="SSF53474">
    <property type="entry name" value="alpha/beta-Hydrolases"/>
    <property type="match status" value="1"/>
</dbReference>
<dbReference type="InterPro" id="IPR022742">
    <property type="entry name" value="Hydrolase_4"/>
</dbReference>
<keyword evidence="2" id="KW-0378">Hydrolase</keyword>
<dbReference type="AlphaFoldDB" id="A0A3P4B9L1"/>
<feature type="domain" description="Serine aminopeptidase S33" evidence="1">
    <location>
        <begin position="78"/>
        <end position="189"/>
    </location>
</feature>
<dbReference type="PIRSF" id="PIRSF037442">
    <property type="entry name" value="UCP037442_abhydr"/>
    <property type="match status" value="1"/>
</dbReference>
<dbReference type="Pfam" id="PF12146">
    <property type="entry name" value="Hydrolase_4"/>
    <property type="match status" value="1"/>
</dbReference>
<organism evidence="2 3">
    <name type="scientific">Pigmentiphaga humi</name>
    <dbReference type="NCBI Taxonomy" id="2478468"/>
    <lineage>
        <taxon>Bacteria</taxon>
        <taxon>Pseudomonadati</taxon>
        <taxon>Pseudomonadota</taxon>
        <taxon>Betaproteobacteria</taxon>
        <taxon>Burkholderiales</taxon>
        <taxon>Alcaligenaceae</taxon>
        <taxon>Pigmentiphaga</taxon>
    </lineage>
</organism>
<proteinExistence type="predicted"/>
<dbReference type="InterPro" id="IPR029058">
    <property type="entry name" value="AB_hydrolase_fold"/>
</dbReference>
<gene>
    <name evidence="2" type="ORF">PIGHUM_04517</name>
</gene>
<dbReference type="GO" id="GO:0016787">
    <property type="term" value="F:hydrolase activity"/>
    <property type="evidence" value="ECO:0007669"/>
    <property type="project" value="UniProtKB-KW"/>
</dbReference>
<protein>
    <submittedName>
        <fullName evidence="2">Alpha/beta hydrolase family protein</fullName>
    </submittedName>
</protein>